<evidence type="ECO:0000256" key="5">
    <source>
        <dbReference type="RuleBase" id="RU365005"/>
    </source>
</evidence>
<keyword evidence="4 5" id="KW-0732">Signal</keyword>
<dbReference type="CDD" id="cd13586">
    <property type="entry name" value="PBP2_Maltose_binding_like"/>
    <property type="match status" value="1"/>
</dbReference>
<keyword evidence="5" id="KW-1003">Cell membrane</keyword>
<evidence type="ECO:0000256" key="4">
    <source>
        <dbReference type="ARBA" id="ARBA00022729"/>
    </source>
</evidence>
<keyword evidence="5" id="KW-0449">Lipoprotein</keyword>
<dbReference type="PRINTS" id="PR00181">
    <property type="entry name" value="MALTOSEBP"/>
</dbReference>
<dbReference type="GO" id="GO:1901982">
    <property type="term" value="F:maltose binding"/>
    <property type="evidence" value="ECO:0007669"/>
    <property type="project" value="TreeGrafter"/>
</dbReference>
<evidence type="ECO:0000313" key="6">
    <source>
        <dbReference type="EMBL" id="MBL4933110.1"/>
    </source>
</evidence>
<comment type="caution">
    <text evidence="6">The sequence shown here is derived from an EMBL/GenBank/DDBJ whole genome shotgun (WGS) entry which is preliminary data.</text>
</comment>
<dbReference type="RefSeq" id="WP_202768478.1">
    <property type="nucleotide sequence ID" value="NZ_JAESWA010000023.1"/>
</dbReference>
<proteinExistence type="inferred from homology"/>
<evidence type="ECO:0000256" key="2">
    <source>
        <dbReference type="ARBA" id="ARBA00022448"/>
    </source>
</evidence>
<evidence type="ECO:0000256" key="1">
    <source>
        <dbReference type="ARBA" id="ARBA00008520"/>
    </source>
</evidence>
<keyword evidence="2 5" id="KW-0813">Transport</keyword>
<dbReference type="Gene3D" id="3.40.190.10">
    <property type="entry name" value="Periplasmic binding protein-like II"/>
    <property type="match status" value="2"/>
</dbReference>
<accession>A0A937FFM7</accession>
<dbReference type="PANTHER" id="PTHR30061:SF50">
    <property type="entry name" value="MALTOSE_MALTODEXTRIN-BINDING PERIPLASMIC PROTEIN"/>
    <property type="match status" value="1"/>
</dbReference>
<dbReference type="Pfam" id="PF13416">
    <property type="entry name" value="SBP_bac_8"/>
    <property type="match status" value="1"/>
</dbReference>
<reference evidence="6" key="1">
    <citation type="submission" date="2021-01" db="EMBL/GenBank/DDBJ databases">
        <title>Genome public.</title>
        <authorList>
            <person name="Liu C."/>
            <person name="Sun Q."/>
        </authorList>
    </citation>
    <scope>NUCLEOTIDE SEQUENCE</scope>
    <source>
        <strain evidence="6">YIM B02565</strain>
    </source>
</reference>
<dbReference type="EMBL" id="JAESWA010000023">
    <property type="protein sequence ID" value="MBL4933110.1"/>
    <property type="molecule type" value="Genomic_DNA"/>
</dbReference>
<evidence type="ECO:0000256" key="3">
    <source>
        <dbReference type="ARBA" id="ARBA00022597"/>
    </source>
</evidence>
<feature type="chain" id="PRO_5038173426" description="Maltodextrin-binding protein" evidence="5">
    <location>
        <begin position="28"/>
        <end position="404"/>
    </location>
</feature>
<name>A0A937FFM7_9CLOT</name>
<dbReference type="SUPFAM" id="SSF53850">
    <property type="entry name" value="Periplasmic binding protein-like II"/>
    <property type="match status" value="1"/>
</dbReference>
<dbReference type="GO" id="GO:0055052">
    <property type="term" value="C:ATP-binding cassette (ABC) transporter complex, substrate-binding subunit-containing"/>
    <property type="evidence" value="ECO:0007669"/>
    <property type="project" value="TreeGrafter"/>
</dbReference>
<keyword evidence="7" id="KW-1185">Reference proteome</keyword>
<evidence type="ECO:0000313" key="7">
    <source>
        <dbReference type="Proteomes" id="UP000623681"/>
    </source>
</evidence>
<dbReference type="InterPro" id="IPR006059">
    <property type="entry name" value="SBP"/>
</dbReference>
<dbReference type="GO" id="GO:0042956">
    <property type="term" value="P:maltodextrin transmembrane transport"/>
    <property type="evidence" value="ECO:0007669"/>
    <property type="project" value="TreeGrafter"/>
</dbReference>
<dbReference type="GO" id="GO:0015144">
    <property type="term" value="F:carbohydrate transmembrane transporter activity"/>
    <property type="evidence" value="ECO:0007669"/>
    <property type="project" value="InterPro"/>
</dbReference>
<dbReference type="PANTHER" id="PTHR30061">
    <property type="entry name" value="MALTOSE-BINDING PERIPLASMIC PROTEIN"/>
    <property type="match status" value="1"/>
</dbReference>
<comment type="subcellular location">
    <subcellularLocation>
        <location evidence="5">Cell membrane</location>
        <topology evidence="5">Lipid-anchor</topology>
    </subcellularLocation>
</comment>
<dbReference type="GO" id="GO:0015768">
    <property type="term" value="P:maltose transport"/>
    <property type="evidence" value="ECO:0007669"/>
    <property type="project" value="TreeGrafter"/>
</dbReference>
<protein>
    <recommendedName>
        <fullName evidence="5">Maltodextrin-binding protein</fullName>
    </recommendedName>
</protein>
<dbReference type="PROSITE" id="PS51257">
    <property type="entry name" value="PROKAR_LIPOPROTEIN"/>
    <property type="match status" value="1"/>
</dbReference>
<comment type="similarity">
    <text evidence="1 5">Belongs to the bacterial solute-binding protein 1 family.</text>
</comment>
<organism evidence="6 7">
    <name type="scientific">Clostridium paridis</name>
    <dbReference type="NCBI Taxonomy" id="2803863"/>
    <lineage>
        <taxon>Bacteria</taxon>
        <taxon>Bacillati</taxon>
        <taxon>Bacillota</taxon>
        <taxon>Clostridia</taxon>
        <taxon>Eubacteriales</taxon>
        <taxon>Clostridiaceae</taxon>
        <taxon>Clostridium</taxon>
    </lineage>
</organism>
<dbReference type="Proteomes" id="UP000623681">
    <property type="component" value="Unassembled WGS sequence"/>
</dbReference>
<dbReference type="InterPro" id="IPR006060">
    <property type="entry name" value="Maltose/Cyclodextrin-bd"/>
</dbReference>
<dbReference type="AlphaFoldDB" id="A0A937FFM7"/>
<keyword evidence="3 5" id="KW-0762">Sugar transport</keyword>
<sequence>MNKKVKFIAGMLTVVMGTSLFYGCGQASTKTSDEKEIVVWSNLMDNEVAKVDEIAQKWAKENNKKVKVVKDDSGYQEFLTAANSSKGPDMLFGLAHNNLGTFQKAGLLEEVPSDLVNRDDYVGKNIWDAVSYDGKAYGVPISMETYALFYNKDKVKTVPKTMEELITEAKAYGQNGFQFPINDFYYTAAFMQTEGGYVFGGGNGKLDVTNLGFDNEGAIKAYQFLQDLVQKDKFMPADITQDIANNTFKSGDAIFYIGGPWDVAGFKDAGVNFGVTAIPTLDGKNIKSFLGVQAAFVSSKSNNKDDSWSLMKYLIKNSGEDLYTTGNRIPVLKSELNKDTVKNNEYTQGFIAQTAYAVPMPNVSETQAIWDPVKNIQRILGGEDPKVVAKDIQKAVKDAVEVSK</sequence>
<keyword evidence="5" id="KW-0472">Membrane</keyword>
<gene>
    <name evidence="6" type="ORF">JK634_14950</name>
</gene>
<feature type="signal peptide" evidence="5">
    <location>
        <begin position="1"/>
        <end position="27"/>
    </location>
</feature>